<protein>
    <recommendedName>
        <fullName evidence="4">Tape measure protein</fullName>
    </recommendedName>
</protein>
<comment type="caution">
    <text evidence="2">The sequence shown here is derived from an EMBL/GenBank/DDBJ whole genome shotgun (WGS) entry which is preliminary data.</text>
</comment>
<feature type="transmembrane region" description="Helical" evidence="1">
    <location>
        <begin position="77"/>
        <end position="102"/>
    </location>
</feature>
<dbReference type="EMBL" id="WEGH01000001">
    <property type="protein sequence ID" value="MQY04132.1"/>
    <property type="molecule type" value="Genomic_DNA"/>
</dbReference>
<gene>
    <name evidence="2" type="ORF">ACRB68_21830</name>
</gene>
<evidence type="ECO:0000256" key="1">
    <source>
        <dbReference type="SAM" id="Phobius"/>
    </source>
</evidence>
<accession>A0A7K0BTB0</accession>
<evidence type="ECO:0008006" key="4">
    <source>
        <dbReference type="Google" id="ProtNLM"/>
    </source>
</evidence>
<proteinExistence type="predicted"/>
<organism evidence="2 3">
    <name type="scientific">Actinomadura macrotermitis</name>
    <dbReference type="NCBI Taxonomy" id="2585200"/>
    <lineage>
        <taxon>Bacteria</taxon>
        <taxon>Bacillati</taxon>
        <taxon>Actinomycetota</taxon>
        <taxon>Actinomycetes</taxon>
        <taxon>Streptosporangiales</taxon>
        <taxon>Thermomonosporaceae</taxon>
        <taxon>Actinomadura</taxon>
    </lineage>
</organism>
<keyword evidence="1" id="KW-0472">Membrane</keyword>
<reference evidence="2 3" key="1">
    <citation type="submission" date="2019-10" db="EMBL/GenBank/DDBJ databases">
        <title>Actinomadura rubteroloni sp. nov. and Actinomadura macrotermitis sp. nov., isolated from the gut of fungus growing-termite Macrotermes natalensis.</title>
        <authorList>
            <person name="Benndorf R."/>
            <person name="Martin K."/>
            <person name="Kuefner M."/>
            <person name="De Beer W."/>
            <person name="Kaster A.-K."/>
            <person name="Vollmers J."/>
            <person name="Poulsen M."/>
            <person name="Beemelmanns C."/>
        </authorList>
    </citation>
    <scope>NUCLEOTIDE SEQUENCE [LARGE SCALE GENOMIC DNA]</scope>
    <source>
        <strain evidence="2 3">RB68</strain>
    </source>
</reference>
<keyword evidence="1" id="KW-1133">Transmembrane helix</keyword>
<dbReference type="AlphaFoldDB" id="A0A7K0BTB0"/>
<keyword evidence="1" id="KW-0812">Transmembrane</keyword>
<evidence type="ECO:0000313" key="3">
    <source>
        <dbReference type="Proteomes" id="UP000487268"/>
    </source>
</evidence>
<dbReference type="OrthoDB" id="3483908at2"/>
<keyword evidence="3" id="KW-1185">Reference proteome</keyword>
<feature type="transmembrane region" description="Helical" evidence="1">
    <location>
        <begin position="108"/>
        <end position="129"/>
    </location>
</feature>
<dbReference type="RefSeq" id="WP_153531944.1">
    <property type="nucleotide sequence ID" value="NZ_WEGH01000001.1"/>
</dbReference>
<evidence type="ECO:0000313" key="2">
    <source>
        <dbReference type="EMBL" id="MQY04132.1"/>
    </source>
</evidence>
<name>A0A7K0BTB0_9ACTN</name>
<dbReference type="Proteomes" id="UP000487268">
    <property type="component" value="Unassembled WGS sequence"/>
</dbReference>
<feature type="transmembrane region" description="Helical" evidence="1">
    <location>
        <begin position="325"/>
        <end position="354"/>
    </location>
</feature>
<sequence>MNNEIGFRIFGRNDGSQAWRDAERDVEHFRRFADGRLRDMNGRFVSEGRLAGAGWGNAAGKGMAAAMAGIAAKAGAMLAPVAAAGMSLAAVGTTAISAAPLIMHASAALAEVGSAAISAAPALLALGVAGKLVQFSLTKIFEEGSAARKALAPLSDGLNKAGQAASAAAAKGIKPLAEGLWKAVGPAVKGAMVDIGEATNRVMSDFLKWGKSAEGVKSIKGIVEPIGKAMKDLAPHVSNVGISFVKMLGRIMGVSAAAGENGLAKVLDALAKKFDKITASGVKDGLETLGSVFGKIGRAIKTVMTVVERLWDIGKPIFDRFKAQIYGLMDVIALLVIAFGGPVAAAIAAVGLIIRHWDQLKAAFAGTKDYFKSPVGKGMMSDLMDAAKTVLPALKKAFADIKRAVLPVLEELGDKIANKLGPAFADFMKNAAPVAKWLIEKIGGPAVAQALKGTVEILEGLVDALSGLFKILSGLLSGDMGKVGDGLKDLFSGLGEIAIGGLRQMLAPFGDVLGNMRRMTERAVDWFVEKWDDLKHGASKVRAAARSILSAITGLPGQMKALALRAVASVVSGLSSMGSRAASTVRAGASKVRSAASSVKSAITGVFSGAAGWLIGAGQRVLSGLLSGIRSKIGEVRGLLSNLTNMIPDWKGPAGKDERLLHKAGKLIIKGLMDGIDSSTDALKTKLGKITDAIKKHFSGRHEDRLVAWAKKSNKRLLAAATAREALAKRIADARKYAADMASNLSGGSLGGLDGAKGADDIRQGLSNKLAQLRQFATAIQQLTRKGLNRQLLQQIIEQGPEKGLDLATQFLQADKSTFRQINSIQSQIGKTAGQVGNMAADALFDSGKGAARGFLTGLRDQHAALERQMDKLAARFSKSLRKAFHLPANKSHRGHAAGGPGGGWALVGEQGAELVRLPYGASVIPAGQTASMLGGGGRGGGATVLRIESGGSRLDDLLLEVLRKSVRVRGGNVQLVIGQGA</sequence>